<evidence type="ECO:0000313" key="2">
    <source>
        <dbReference type="Proteomes" id="UP000564425"/>
    </source>
</evidence>
<evidence type="ECO:0000313" key="1">
    <source>
        <dbReference type="EMBL" id="MBA2851836.1"/>
    </source>
</evidence>
<sequence length="104" mass="12212">MVRKYFLLFTRETYEDVFLYVLENPEQDVVEIAKGSGVYISTVREALTKLTQNGYLSRKPRDRRNTVGARGYLYWVDDIESIIDVSTKKHDKSMDELRALTKRT</sequence>
<dbReference type="InterPro" id="IPR036388">
    <property type="entry name" value="WH-like_DNA-bd_sf"/>
</dbReference>
<organism evidence="1 2">
    <name type="scientific">Methanococcus maripaludis</name>
    <name type="common">Methanococcus deltae</name>
    <dbReference type="NCBI Taxonomy" id="39152"/>
    <lineage>
        <taxon>Archaea</taxon>
        <taxon>Methanobacteriati</taxon>
        <taxon>Methanobacteriota</taxon>
        <taxon>Methanomada group</taxon>
        <taxon>Methanococci</taxon>
        <taxon>Methanococcales</taxon>
        <taxon>Methanococcaceae</taxon>
        <taxon>Methanococcus</taxon>
    </lineage>
</organism>
<gene>
    <name evidence="1" type="ORF">HNP86_001995</name>
</gene>
<dbReference type="AlphaFoldDB" id="A0A7J9P1C9"/>
<dbReference type="InterPro" id="IPR036390">
    <property type="entry name" value="WH_DNA-bd_sf"/>
</dbReference>
<comment type="caution">
    <text evidence="1">The sequence shown here is derived from an EMBL/GenBank/DDBJ whole genome shotgun (WGS) entry which is preliminary data.</text>
</comment>
<dbReference type="RefSeq" id="WP_181501655.1">
    <property type="nucleotide sequence ID" value="NZ_JACDUH010000003.1"/>
</dbReference>
<dbReference type="EMBL" id="JACDUH010000003">
    <property type="protein sequence ID" value="MBA2851836.1"/>
    <property type="molecule type" value="Genomic_DNA"/>
</dbReference>
<dbReference type="Proteomes" id="UP000564425">
    <property type="component" value="Unassembled WGS sequence"/>
</dbReference>
<reference evidence="1 2" key="1">
    <citation type="submission" date="2020-07" db="EMBL/GenBank/DDBJ databases">
        <title>Genomic Encyclopedia of Type Strains, Phase IV (KMG-V): Genome sequencing to study the core and pangenomes of soil and plant-associated prokaryotes.</title>
        <authorList>
            <person name="Whitman W."/>
        </authorList>
    </citation>
    <scope>NUCLEOTIDE SEQUENCE [LARGE SCALE GENOMIC DNA]</scope>
    <source>
        <strain evidence="1 2">A1</strain>
    </source>
</reference>
<dbReference type="SUPFAM" id="SSF46785">
    <property type="entry name" value="Winged helix' DNA-binding domain"/>
    <property type="match status" value="1"/>
</dbReference>
<protein>
    <submittedName>
        <fullName evidence="1">Putative transcriptional regulator</fullName>
    </submittedName>
</protein>
<proteinExistence type="predicted"/>
<accession>A0A7J9P1C9</accession>
<dbReference type="Gene3D" id="1.10.10.10">
    <property type="entry name" value="Winged helix-like DNA-binding domain superfamily/Winged helix DNA-binding domain"/>
    <property type="match status" value="1"/>
</dbReference>
<name>A0A7J9P1C9_METMI</name>